<keyword evidence="1" id="KW-0732">Signal</keyword>
<comment type="caution">
    <text evidence="2">The sequence shown here is derived from an EMBL/GenBank/DDBJ whole genome shotgun (WGS) entry which is preliminary data.</text>
</comment>
<reference evidence="2" key="1">
    <citation type="submission" date="2021-06" db="EMBL/GenBank/DDBJ databases">
        <authorList>
            <person name="Hodson N. C."/>
            <person name="Mongue J. A."/>
            <person name="Jaron S. K."/>
        </authorList>
    </citation>
    <scope>NUCLEOTIDE SEQUENCE</scope>
</reference>
<keyword evidence="3" id="KW-1185">Reference proteome</keyword>
<gene>
    <name evidence="2" type="ORF">AFUS01_LOCUS4818</name>
</gene>
<dbReference type="Proteomes" id="UP000708208">
    <property type="component" value="Unassembled WGS sequence"/>
</dbReference>
<proteinExistence type="predicted"/>
<organism evidence="2 3">
    <name type="scientific">Allacma fusca</name>
    <dbReference type="NCBI Taxonomy" id="39272"/>
    <lineage>
        <taxon>Eukaryota</taxon>
        <taxon>Metazoa</taxon>
        <taxon>Ecdysozoa</taxon>
        <taxon>Arthropoda</taxon>
        <taxon>Hexapoda</taxon>
        <taxon>Collembola</taxon>
        <taxon>Symphypleona</taxon>
        <taxon>Sminthuridae</taxon>
        <taxon>Allacma</taxon>
    </lineage>
</organism>
<sequence length="104" mass="11483">MRNFIAIAVLVAVICTVQDVHSADEDAQPLTVIDQIKQVMEYTSKLTNSIKQLLNRRKNVTTQAAEQLKELGGNLGNTERDLSEQMANLGEFLGIPKPPPPPKE</sequence>
<evidence type="ECO:0000313" key="3">
    <source>
        <dbReference type="Proteomes" id="UP000708208"/>
    </source>
</evidence>
<feature type="chain" id="PRO_5035260607" evidence="1">
    <location>
        <begin position="23"/>
        <end position="104"/>
    </location>
</feature>
<dbReference type="EMBL" id="CAJVCH010030363">
    <property type="protein sequence ID" value="CAG7709403.1"/>
    <property type="molecule type" value="Genomic_DNA"/>
</dbReference>
<dbReference type="AlphaFoldDB" id="A0A8J2NJQ4"/>
<name>A0A8J2NJQ4_9HEXA</name>
<accession>A0A8J2NJQ4</accession>
<evidence type="ECO:0000256" key="1">
    <source>
        <dbReference type="SAM" id="SignalP"/>
    </source>
</evidence>
<protein>
    <submittedName>
        <fullName evidence="2">Uncharacterized protein</fullName>
    </submittedName>
</protein>
<evidence type="ECO:0000313" key="2">
    <source>
        <dbReference type="EMBL" id="CAG7709403.1"/>
    </source>
</evidence>
<feature type="signal peptide" evidence="1">
    <location>
        <begin position="1"/>
        <end position="22"/>
    </location>
</feature>